<feature type="signal peptide" evidence="13">
    <location>
        <begin position="1"/>
        <end position="22"/>
    </location>
</feature>
<keyword evidence="9 16" id="KW-0675">Receptor</keyword>
<dbReference type="PROSITE" id="PS52016">
    <property type="entry name" value="TONB_DEPENDENT_REC_3"/>
    <property type="match status" value="1"/>
</dbReference>
<dbReference type="Proteomes" id="UP000250079">
    <property type="component" value="Chromosome"/>
</dbReference>
<evidence type="ECO:0000256" key="4">
    <source>
        <dbReference type="ARBA" id="ARBA00022452"/>
    </source>
</evidence>
<keyword evidence="5 11" id="KW-0812">Transmembrane</keyword>
<evidence type="ECO:0000256" key="3">
    <source>
        <dbReference type="ARBA" id="ARBA00022448"/>
    </source>
</evidence>
<sequence length="669" mass="74676">MHKLWFGMPLLGLSLAFPTSYANTDDMVLDTLVITGTRTERKLLDVPVRTEVISRESIEQSHARDLSEALRLHPGVLLKDIHGKNGTEVWIQGLNSDRVLVLLNGRPISASTGSTVDLTQIATADVERIEIVKGALSALYGSSAMGGVVNVITREPQGPASYELQIDTGSFGDKKLEGDGVLGRRHVNASASRVGSHYKASLMADIRDSDGYDLDPDTYSFDGGRGSKLNVVAEISYLPTDRSTFTYSTSWYDEDTDRNFSTFAPGQGDIEKLDIEQATRFNQTLSWEHQFGEGKNLKGFILSEKFSDITEQDVVLTPVVDQRRIAEIDTLQAELQFDWPISESQMLTMGAVGIKRQLEQRQERSAASEIIQIDEITPGAEQDNIELFFQNDIFVGDRWELVPGLRYQNDSDFGSHLAPKINVLYTPVFAPKLNPRVRFGIGSGYRVPNLKERFYLFDHSSNGYVVLGNTSLKPESSESIQASFEMSLNESTRAEIALFHNRFEDLISTSLDAESSDSQQLQVYRYDNISSARTQGFDVSVVHKLGEQWKLDAAYTLLDAEDLETGLSLTQRPEHQINLGVERKFSDLGSSLNLKAGWQSEQFVDQENETRSPAYTVVDIKYTQPAGKHLTWFAGIENLLDEHLEPSSGGSDLRPKEGRFVYAGLRYKH</sequence>
<dbReference type="EMBL" id="CP018632">
    <property type="protein sequence ID" value="ASJ76888.1"/>
    <property type="molecule type" value="Genomic_DNA"/>
</dbReference>
<evidence type="ECO:0000256" key="6">
    <source>
        <dbReference type="ARBA" id="ARBA00022729"/>
    </source>
</evidence>
<organism evidence="16 17">
    <name type="scientific">Granulosicoccus antarcticus IMCC3135</name>
    <dbReference type="NCBI Taxonomy" id="1192854"/>
    <lineage>
        <taxon>Bacteria</taxon>
        <taxon>Pseudomonadati</taxon>
        <taxon>Pseudomonadota</taxon>
        <taxon>Gammaproteobacteria</taxon>
        <taxon>Chromatiales</taxon>
        <taxon>Granulosicoccaceae</taxon>
        <taxon>Granulosicoccus</taxon>
    </lineage>
</organism>
<proteinExistence type="inferred from homology"/>
<keyword evidence="4 11" id="KW-1134">Transmembrane beta strand</keyword>
<dbReference type="Gene3D" id="2.40.170.20">
    <property type="entry name" value="TonB-dependent receptor, beta-barrel domain"/>
    <property type="match status" value="1"/>
</dbReference>
<dbReference type="Gene3D" id="2.170.130.10">
    <property type="entry name" value="TonB-dependent receptor, plug domain"/>
    <property type="match status" value="1"/>
</dbReference>
<evidence type="ECO:0000256" key="2">
    <source>
        <dbReference type="ARBA" id="ARBA00008143"/>
    </source>
</evidence>
<keyword evidence="6 13" id="KW-0732">Signal</keyword>
<feature type="domain" description="TonB-dependent receptor-like beta-barrel" evidence="14">
    <location>
        <begin position="234"/>
        <end position="639"/>
    </location>
</feature>
<comment type="similarity">
    <text evidence="2">Belongs to the TonB-dependent receptor family. Hemoglobin/haptoglobin binding protein subfamily.</text>
</comment>
<dbReference type="InterPro" id="IPR039426">
    <property type="entry name" value="TonB-dep_rcpt-like"/>
</dbReference>
<dbReference type="KEGG" id="gai:IMCC3135_34240"/>
<dbReference type="CDD" id="cd01347">
    <property type="entry name" value="ligand_gated_channel"/>
    <property type="match status" value="1"/>
</dbReference>
<dbReference type="GO" id="GO:0009279">
    <property type="term" value="C:cell outer membrane"/>
    <property type="evidence" value="ECO:0007669"/>
    <property type="project" value="UniProtKB-SubCell"/>
</dbReference>
<dbReference type="SUPFAM" id="SSF56935">
    <property type="entry name" value="Porins"/>
    <property type="match status" value="1"/>
</dbReference>
<evidence type="ECO:0000256" key="7">
    <source>
        <dbReference type="ARBA" id="ARBA00023077"/>
    </source>
</evidence>
<evidence type="ECO:0000256" key="12">
    <source>
        <dbReference type="RuleBase" id="RU003357"/>
    </source>
</evidence>
<evidence type="ECO:0000259" key="15">
    <source>
        <dbReference type="Pfam" id="PF07715"/>
    </source>
</evidence>
<evidence type="ECO:0000313" key="16">
    <source>
        <dbReference type="EMBL" id="ASJ76888.1"/>
    </source>
</evidence>
<dbReference type="RefSeq" id="WP_157736520.1">
    <property type="nucleotide sequence ID" value="NZ_CP018632.1"/>
</dbReference>
<dbReference type="AlphaFoldDB" id="A0A2Z2P3D0"/>
<dbReference type="PANTHER" id="PTHR30069">
    <property type="entry name" value="TONB-DEPENDENT OUTER MEMBRANE RECEPTOR"/>
    <property type="match status" value="1"/>
</dbReference>
<dbReference type="GO" id="GO:0015344">
    <property type="term" value="F:siderophore uptake transmembrane transporter activity"/>
    <property type="evidence" value="ECO:0007669"/>
    <property type="project" value="TreeGrafter"/>
</dbReference>
<keyword evidence="8 11" id="KW-0472">Membrane</keyword>
<evidence type="ECO:0000313" key="17">
    <source>
        <dbReference type="Proteomes" id="UP000250079"/>
    </source>
</evidence>
<keyword evidence="7 12" id="KW-0798">TonB box</keyword>
<feature type="chain" id="PRO_5016267032" evidence="13">
    <location>
        <begin position="23"/>
        <end position="669"/>
    </location>
</feature>
<dbReference type="GO" id="GO:0044718">
    <property type="term" value="P:siderophore transmembrane transport"/>
    <property type="evidence" value="ECO:0007669"/>
    <property type="project" value="TreeGrafter"/>
</dbReference>
<keyword evidence="17" id="KW-1185">Reference proteome</keyword>
<dbReference type="InterPro" id="IPR036942">
    <property type="entry name" value="Beta-barrel_TonB_sf"/>
</dbReference>
<evidence type="ECO:0000256" key="11">
    <source>
        <dbReference type="PROSITE-ProRule" id="PRU01360"/>
    </source>
</evidence>
<name>A0A2Z2P3D0_9GAMM</name>
<dbReference type="Pfam" id="PF07715">
    <property type="entry name" value="Plug"/>
    <property type="match status" value="1"/>
</dbReference>
<dbReference type="InterPro" id="IPR000531">
    <property type="entry name" value="Beta-barrel_TonB"/>
</dbReference>
<dbReference type="Pfam" id="PF00593">
    <property type="entry name" value="TonB_dep_Rec_b-barrel"/>
    <property type="match status" value="1"/>
</dbReference>
<gene>
    <name evidence="16" type="primary">cirA_2</name>
    <name evidence="16" type="ORF">IMCC3135_34240</name>
</gene>
<evidence type="ECO:0000256" key="9">
    <source>
        <dbReference type="ARBA" id="ARBA00023170"/>
    </source>
</evidence>
<feature type="domain" description="TonB-dependent receptor plug" evidence="15">
    <location>
        <begin position="43"/>
        <end position="148"/>
    </location>
</feature>
<evidence type="ECO:0000256" key="5">
    <source>
        <dbReference type="ARBA" id="ARBA00022692"/>
    </source>
</evidence>
<reference evidence="16 17" key="1">
    <citation type="submission" date="2016-12" db="EMBL/GenBank/DDBJ databases">
        <authorList>
            <person name="Song W.-J."/>
            <person name="Kurnit D.M."/>
        </authorList>
    </citation>
    <scope>NUCLEOTIDE SEQUENCE [LARGE SCALE GENOMIC DNA]</scope>
    <source>
        <strain evidence="16 17">IMCC3135</strain>
    </source>
</reference>
<evidence type="ECO:0000256" key="8">
    <source>
        <dbReference type="ARBA" id="ARBA00023136"/>
    </source>
</evidence>
<evidence type="ECO:0000256" key="13">
    <source>
        <dbReference type="SAM" id="SignalP"/>
    </source>
</evidence>
<accession>A0A2Z2P3D0</accession>
<dbReference type="OrthoDB" id="9815954at2"/>
<keyword evidence="10 11" id="KW-0998">Cell outer membrane</keyword>
<dbReference type="InterPro" id="IPR037066">
    <property type="entry name" value="Plug_dom_sf"/>
</dbReference>
<evidence type="ECO:0000256" key="10">
    <source>
        <dbReference type="ARBA" id="ARBA00023237"/>
    </source>
</evidence>
<protein>
    <submittedName>
        <fullName evidence="16">Colicin I receptor</fullName>
    </submittedName>
</protein>
<keyword evidence="3 11" id="KW-0813">Transport</keyword>
<evidence type="ECO:0000256" key="1">
    <source>
        <dbReference type="ARBA" id="ARBA00004571"/>
    </source>
</evidence>
<evidence type="ECO:0000259" key="14">
    <source>
        <dbReference type="Pfam" id="PF00593"/>
    </source>
</evidence>
<dbReference type="PANTHER" id="PTHR30069:SF29">
    <property type="entry name" value="HEMOGLOBIN AND HEMOGLOBIN-HAPTOGLOBIN-BINDING PROTEIN 1-RELATED"/>
    <property type="match status" value="1"/>
</dbReference>
<dbReference type="InterPro" id="IPR012910">
    <property type="entry name" value="Plug_dom"/>
</dbReference>
<comment type="subcellular location">
    <subcellularLocation>
        <location evidence="1 11">Cell outer membrane</location>
        <topology evidence="1 11">Multi-pass membrane protein</topology>
    </subcellularLocation>
</comment>